<organism evidence="2">
    <name type="scientific">Anopheles sinensis</name>
    <name type="common">Mosquito</name>
    <dbReference type="NCBI Taxonomy" id="74873"/>
    <lineage>
        <taxon>Eukaryota</taxon>
        <taxon>Metazoa</taxon>
        <taxon>Ecdysozoa</taxon>
        <taxon>Arthropoda</taxon>
        <taxon>Hexapoda</taxon>
        <taxon>Insecta</taxon>
        <taxon>Pterygota</taxon>
        <taxon>Neoptera</taxon>
        <taxon>Endopterygota</taxon>
        <taxon>Diptera</taxon>
        <taxon>Nematocera</taxon>
        <taxon>Culicoidea</taxon>
        <taxon>Culicidae</taxon>
        <taxon>Anophelinae</taxon>
        <taxon>Anopheles</taxon>
    </lineage>
</organism>
<reference evidence="3" key="2">
    <citation type="submission" date="2020-05" db="UniProtKB">
        <authorList>
            <consortium name="EnsemblMetazoa"/>
        </authorList>
    </citation>
    <scope>IDENTIFICATION</scope>
</reference>
<accession>A0A084VBS5</accession>
<dbReference type="Proteomes" id="UP000030765">
    <property type="component" value="Unassembled WGS sequence"/>
</dbReference>
<proteinExistence type="predicted"/>
<dbReference type="EMBL" id="ATLV01009286">
    <property type="status" value="NOT_ANNOTATED_CDS"/>
    <property type="molecule type" value="Genomic_DNA"/>
</dbReference>
<dbReference type="EnsemblMetazoa" id="ASIC002086-RA">
    <property type="protein sequence ID" value="ASIC002086-PA"/>
    <property type="gene ID" value="ASIC002086"/>
</dbReference>
<dbReference type="VEuPathDB" id="VectorBase:ASIC002086"/>
<gene>
    <name evidence="2" type="ORF">ZHAS_00002086</name>
</gene>
<evidence type="ECO:0000313" key="3">
    <source>
        <dbReference type="EnsemblMetazoa" id="ASIC002086-PA"/>
    </source>
</evidence>
<dbReference type="EMBL" id="KE524520">
    <property type="protein sequence ID" value="KFB35419.1"/>
    <property type="molecule type" value="Genomic_DNA"/>
</dbReference>
<feature type="compositionally biased region" description="Acidic residues" evidence="1">
    <location>
        <begin position="61"/>
        <end position="70"/>
    </location>
</feature>
<protein>
    <submittedName>
        <fullName evidence="2 3">Uncharacterized protein</fullName>
    </submittedName>
</protein>
<sequence length="70" mass="7958">MLKPIFDARKVVFRVPCVSSEVPGELDRKVPAQFHSLTPDGVSVTRENSHPTRWGKPSEEITGEDYETFR</sequence>
<name>A0A084VBS5_ANOSI</name>
<keyword evidence="4" id="KW-1185">Reference proteome</keyword>
<evidence type="ECO:0000313" key="2">
    <source>
        <dbReference type="EMBL" id="KFB35419.1"/>
    </source>
</evidence>
<evidence type="ECO:0000313" key="4">
    <source>
        <dbReference type="Proteomes" id="UP000030765"/>
    </source>
</evidence>
<reference evidence="2 4" key="1">
    <citation type="journal article" date="2014" name="BMC Genomics">
        <title>Genome sequence of Anopheles sinensis provides insight into genetics basis of mosquito competence for malaria parasites.</title>
        <authorList>
            <person name="Zhou D."/>
            <person name="Zhang D."/>
            <person name="Ding G."/>
            <person name="Shi L."/>
            <person name="Hou Q."/>
            <person name="Ye Y."/>
            <person name="Xu Y."/>
            <person name="Zhou H."/>
            <person name="Xiong C."/>
            <person name="Li S."/>
            <person name="Yu J."/>
            <person name="Hong S."/>
            <person name="Yu X."/>
            <person name="Zou P."/>
            <person name="Chen C."/>
            <person name="Chang X."/>
            <person name="Wang W."/>
            <person name="Lv Y."/>
            <person name="Sun Y."/>
            <person name="Ma L."/>
            <person name="Shen B."/>
            <person name="Zhu C."/>
        </authorList>
    </citation>
    <scope>NUCLEOTIDE SEQUENCE [LARGE SCALE GENOMIC DNA]</scope>
</reference>
<dbReference type="AlphaFoldDB" id="A0A084VBS5"/>
<feature type="region of interest" description="Disordered" evidence="1">
    <location>
        <begin position="38"/>
        <end position="70"/>
    </location>
</feature>
<evidence type="ECO:0000256" key="1">
    <source>
        <dbReference type="SAM" id="MobiDB-lite"/>
    </source>
</evidence>